<sequence length="1137" mass="136524">MKITKIDGISHKKYKEKGKLIKSNEIEKDVTEERFYDIKTKTTELFLKTLDFYVKNYEQCKEQNKERREKAKNYFSKVKLIIDNKKITIFNENTEKIEIEGFNEYDVRNEKYFNVLNKILKEENCTEEDLEVFENDLQKKLNQIQSIKNSLEENKAHFKKESVNNTADRVKGNNKKSLFYEYYRISSKHQEYVNNIFEAFDKLYSNSHEAMNNLFSEITKDSKDRNIRKIREAYHEILNKNKTEFGEELYKKIQDNRNNFDKLLEIEPEIKELTKSQIFYKYYIDKVNLDETSIKHCFCHLVEIEVNQLLKNYVYSKRNINKKKLENIFEYCKLRNLVKNKLVNKLNNYIRNCGKYNAYISNNDVVVNSEKISEIRTKEAFLRSIIGVSSSAYFSLRNILNTDNTQDITNKVDKEVDKLYQENKKIELEERLKLFFGNYFDINNQQEIKVFLMNIDKIISSIRHEIIHFKMETNAQNIFEFNNVNLGNTAKNIFSNEINEEKIKFKIFKQLNSANVFDYLSNKDITEYMDKVIFSFTNRKVSFVPSFTKIYNRVQDLANSLEIKEWKIPDESEGKDAQIYLLKNIYYGKFLDKFLNEENGIFISIKDKIIELNKNQNEDKHCKFKKFKSVNEKNPKKYLEIIQSLYMINIEEIDSERKNVFLDFIQRIFLKGFFEFIKNDYNYLLELKKVQDKKNIFDSEMSEYIAGEKTLEDIGEINEIIQKIEITKIDKILNQTDRINCFYLLLKLLNYKEITELKGNLEKYQIFSKTNIYEKELMLLNIVNLDNNKVKIENFKISAEEIGKFIEKISKKRKNQTFGELRNFEKIENTGEYYNIYSDDNNIKNMRNLYNIKKYGMLDLLERISEKANYCIKKEDLKEYDRLKKKLEDKKTDFYKIQKDLHYKYQKKYENFSEKNNTEDYEKYKKSIENIEKYVHLKNKIEFNELNLLQSLLLKILHRLVGFTSIWERDLRFRLTGEFPDELDIIEIFSHDNKNNSVYKSGQICPKYEQFISTHVEYQNNNKMKNVKFDDNTPVRNYIAHFNYLPNPKYSILKMMEKLRKLLDYDRKLKNAVMKSIKDILEEYGFKAEFIINSDKEIILNSVKSVEIIHLGKEDLKSHRNSEDLCKLVKAMLEYSK</sequence>
<keyword evidence="2" id="KW-0677">Repeat</keyword>
<keyword evidence="5" id="KW-0694">RNA-binding</keyword>
<evidence type="ECO:0000313" key="11">
    <source>
        <dbReference type="Proteomes" id="UP001571581"/>
    </source>
</evidence>
<keyword evidence="1" id="KW-0540">Nuclease</keyword>
<evidence type="ECO:0000256" key="7">
    <source>
        <dbReference type="ARBA" id="ARBA00044753"/>
    </source>
</evidence>
<evidence type="ECO:0000256" key="6">
    <source>
        <dbReference type="ARBA" id="ARBA00023118"/>
    </source>
</evidence>
<reference evidence="10 11" key="1">
    <citation type="submission" date="2024-07" db="EMBL/GenBank/DDBJ databases">
        <authorList>
            <person name="Li X.-J."/>
            <person name="Wang X."/>
        </authorList>
    </citation>
    <scope>NUCLEOTIDE SEQUENCE [LARGE SCALE GENOMIC DNA]</scope>
    <source>
        <strain evidence="10 11">DSM 23441</strain>
    </source>
</reference>
<evidence type="ECO:0000256" key="8">
    <source>
        <dbReference type="ARBA" id="ARBA00044792"/>
    </source>
</evidence>
<accession>A0ABV4S4N6</accession>
<organism evidence="10 11">
    <name type="scientific">Leptotrichia hongkongensis</name>
    <dbReference type="NCBI Taxonomy" id="554406"/>
    <lineage>
        <taxon>Bacteria</taxon>
        <taxon>Fusobacteriati</taxon>
        <taxon>Fusobacteriota</taxon>
        <taxon>Fusobacteriia</taxon>
        <taxon>Fusobacteriales</taxon>
        <taxon>Leptotrichiaceae</taxon>
        <taxon>Leptotrichia</taxon>
    </lineage>
</organism>
<evidence type="ECO:0000256" key="1">
    <source>
        <dbReference type="ARBA" id="ARBA00022722"/>
    </source>
</evidence>
<dbReference type="NCBIfam" id="NF038188">
    <property type="entry name" value="cas13A_C2c2"/>
    <property type="match status" value="1"/>
</dbReference>
<evidence type="ECO:0000256" key="3">
    <source>
        <dbReference type="ARBA" id="ARBA00022759"/>
    </source>
</evidence>
<evidence type="ECO:0000256" key="5">
    <source>
        <dbReference type="ARBA" id="ARBA00022884"/>
    </source>
</evidence>
<evidence type="ECO:0000256" key="4">
    <source>
        <dbReference type="ARBA" id="ARBA00022801"/>
    </source>
</evidence>
<comment type="caution">
    <text evidence="10">The sequence shown here is derived from an EMBL/GenBank/DDBJ whole genome shotgun (WGS) entry which is preliminary data.</text>
</comment>
<keyword evidence="4" id="KW-0378">Hydrolase</keyword>
<keyword evidence="3" id="KW-0255">Endonuclease</keyword>
<dbReference type="Proteomes" id="UP001571581">
    <property type="component" value="Unassembled WGS sequence"/>
</dbReference>
<keyword evidence="9" id="KW-0175">Coiled coil</keyword>
<dbReference type="EMBL" id="JBGORW010000004">
    <property type="protein sequence ID" value="MFA3799317.1"/>
    <property type="molecule type" value="Genomic_DNA"/>
</dbReference>
<name>A0ABV4S4N6_9FUSO</name>
<gene>
    <name evidence="10" type="primary">cas13a</name>
    <name evidence="10" type="ORF">ACEG17_03855</name>
</gene>
<evidence type="ECO:0000256" key="9">
    <source>
        <dbReference type="SAM" id="Coils"/>
    </source>
</evidence>
<protein>
    <recommendedName>
        <fullName evidence="8">CRISPR-associated endoribonuclease Cas13a</fullName>
    </recommendedName>
</protein>
<proteinExistence type="inferred from homology"/>
<evidence type="ECO:0000313" key="10">
    <source>
        <dbReference type="EMBL" id="MFA3799317.1"/>
    </source>
</evidence>
<dbReference type="InterPro" id="IPR053395">
    <property type="entry name" value="Cas13a_endoribonuclease"/>
</dbReference>
<dbReference type="RefSeq" id="WP_372582626.1">
    <property type="nucleotide sequence ID" value="NZ_JBGORW010000004.1"/>
</dbReference>
<keyword evidence="11" id="KW-1185">Reference proteome</keyword>
<feature type="coiled-coil region" evidence="9">
    <location>
        <begin position="130"/>
        <end position="161"/>
    </location>
</feature>
<comment type="similarity">
    <text evidence="7">Belongs to the CRISPR-associated endoribonuclease Cas13a family.</text>
</comment>
<evidence type="ECO:0000256" key="2">
    <source>
        <dbReference type="ARBA" id="ARBA00022737"/>
    </source>
</evidence>
<keyword evidence="6" id="KW-0051">Antiviral defense</keyword>